<proteinExistence type="predicted"/>
<feature type="domain" description="ABC-three component systems C-terminal" evidence="1">
    <location>
        <begin position="221"/>
        <end position="555"/>
    </location>
</feature>
<reference evidence="2 3" key="1">
    <citation type="submission" date="2019-02" db="EMBL/GenBank/DDBJ databases">
        <title>Deep-cultivation of Planctomycetes and their phenomic and genomic characterization uncovers novel biology.</title>
        <authorList>
            <person name="Wiegand S."/>
            <person name="Jogler M."/>
            <person name="Boedeker C."/>
            <person name="Pinto D."/>
            <person name="Vollmers J."/>
            <person name="Rivas-Marin E."/>
            <person name="Kohn T."/>
            <person name="Peeters S.H."/>
            <person name="Heuer A."/>
            <person name="Rast P."/>
            <person name="Oberbeckmann S."/>
            <person name="Bunk B."/>
            <person name="Jeske O."/>
            <person name="Meyerdierks A."/>
            <person name="Storesund J.E."/>
            <person name="Kallscheuer N."/>
            <person name="Luecker S."/>
            <person name="Lage O.M."/>
            <person name="Pohl T."/>
            <person name="Merkel B.J."/>
            <person name="Hornburger P."/>
            <person name="Mueller R.-W."/>
            <person name="Bruemmer F."/>
            <person name="Labrenz M."/>
            <person name="Spormann A.M."/>
            <person name="Op Den Camp H."/>
            <person name="Overmann J."/>
            <person name="Amann R."/>
            <person name="Jetten M.S.M."/>
            <person name="Mascher T."/>
            <person name="Medema M.H."/>
            <person name="Devos D.P."/>
            <person name="Kaster A.-K."/>
            <person name="Ovreas L."/>
            <person name="Rohde M."/>
            <person name="Galperin M.Y."/>
            <person name="Jogler C."/>
        </authorList>
    </citation>
    <scope>NUCLEOTIDE SEQUENCE [LARGE SCALE GENOMIC DNA]</scope>
    <source>
        <strain evidence="2 3">Q31b</strain>
    </source>
</reference>
<evidence type="ECO:0000313" key="3">
    <source>
        <dbReference type="Proteomes" id="UP000315471"/>
    </source>
</evidence>
<dbReference type="OrthoDB" id="9147056at2"/>
<evidence type="ECO:0000259" key="1">
    <source>
        <dbReference type="Pfam" id="PF20278"/>
    </source>
</evidence>
<dbReference type="Gene3D" id="2.40.10.120">
    <property type="match status" value="1"/>
</dbReference>
<dbReference type="SUPFAM" id="SSF50494">
    <property type="entry name" value="Trypsin-like serine proteases"/>
    <property type="match status" value="1"/>
</dbReference>
<dbReference type="EMBL" id="SJPY01000001">
    <property type="protein sequence ID" value="TWU44932.1"/>
    <property type="molecule type" value="Genomic_DNA"/>
</dbReference>
<dbReference type="RefSeq" id="WP_146597745.1">
    <property type="nucleotide sequence ID" value="NZ_SJPY01000001.1"/>
</dbReference>
<evidence type="ECO:0000313" key="2">
    <source>
        <dbReference type="EMBL" id="TWU44932.1"/>
    </source>
</evidence>
<dbReference type="InterPro" id="IPR046918">
    <property type="entry name" value="ABC-3C_CTD2"/>
</dbReference>
<dbReference type="InterPro" id="IPR009003">
    <property type="entry name" value="Peptidase_S1_PA"/>
</dbReference>
<sequence>MTDFRHSVARLLVSDQHVGSAWLISRKIVCTADHCVVDSELNTNVELIFPSCRITGTVVEKDADLDIALIEVDPESHTIEPLPIIARPMQLKPSTQWQLHGHPVQNAEVDEGGLTLEGHISNAQSGTETSPRMQLSCDQGARLGEQNSPFGGVSGGPVIVCPRDNTGEVYVIGSISYHHVSQDSILYCTPIDEVVERHPQRLQETQLKSWDASRRILSVVSDDRGCRTNMDEHLILSVWQDGLTGLWCNILPDESPILTSAIERIVVQSPFATARANTELHFMGAAAWRSRCECCTKEWVPVDGVSIKKTLSKYAFVELGDEPIPLGGLRFNNIDELADHLKSQCNKWAFRRLRERVSEAFDNPVGELHYEIASDLVVPMRKLWNNWLNILKNDSSTLHHFFGLMLCSDGGVLMAESAAGTGPETIDACVLHATVYSLAVCVALPEKLSSLRVQSPGNLGQDDMSGHSCGIQIMSGKTIRMADRSHKWKTPFVMLPHLHTLWEVFRVTEARLDQEVNPSGRSFHQEPTRTLVLPGDCELMVAIEQGINTLRAVLEQRYSEFLTVQEQYVAGANNVSV</sequence>
<organism evidence="2 3">
    <name type="scientific">Novipirellula aureliae</name>
    <dbReference type="NCBI Taxonomy" id="2527966"/>
    <lineage>
        <taxon>Bacteria</taxon>
        <taxon>Pseudomonadati</taxon>
        <taxon>Planctomycetota</taxon>
        <taxon>Planctomycetia</taxon>
        <taxon>Pirellulales</taxon>
        <taxon>Pirellulaceae</taxon>
        <taxon>Novipirellula</taxon>
    </lineage>
</organism>
<protein>
    <recommendedName>
        <fullName evidence="1">ABC-three component systems C-terminal domain-containing protein</fullName>
    </recommendedName>
</protein>
<dbReference type="Pfam" id="PF20278">
    <property type="entry name" value="CTD2"/>
    <property type="match status" value="1"/>
</dbReference>
<dbReference type="AlphaFoldDB" id="A0A5C6E7K4"/>
<comment type="caution">
    <text evidence="2">The sequence shown here is derived from an EMBL/GenBank/DDBJ whole genome shotgun (WGS) entry which is preliminary data.</text>
</comment>
<name>A0A5C6E7K4_9BACT</name>
<dbReference type="Proteomes" id="UP000315471">
    <property type="component" value="Unassembled WGS sequence"/>
</dbReference>
<accession>A0A5C6E7K4</accession>
<gene>
    <name evidence="2" type="ORF">Q31b_01030</name>
</gene>
<dbReference type="Pfam" id="PF13365">
    <property type="entry name" value="Trypsin_2"/>
    <property type="match status" value="1"/>
</dbReference>
<keyword evidence="3" id="KW-1185">Reference proteome</keyword>